<evidence type="ECO:0000313" key="1">
    <source>
        <dbReference type="EMBL" id="EFB31333.1"/>
    </source>
</evidence>
<proteinExistence type="predicted"/>
<evidence type="ECO:0000313" key="2">
    <source>
        <dbReference type="Proteomes" id="UP000004079"/>
    </source>
</evidence>
<dbReference type="HOGENOM" id="CLU_3314762_0_0_10"/>
<dbReference type="Proteomes" id="UP000004079">
    <property type="component" value="Unassembled WGS sequence"/>
</dbReference>
<accession>D1QTI3</accession>
<name>D1QTI3_9BACT</name>
<reference evidence="1 2" key="1">
    <citation type="submission" date="2009-11" db="EMBL/GenBank/DDBJ databases">
        <authorList>
            <person name="Weinstock G."/>
            <person name="Sodergren E."/>
            <person name="Clifton S."/>
            <person name="Fulton L."/>
            <person name="Fulton B."/>
            <person name="Courtney L."/>
            <person name="Fronick C."/>
            <person name="Harrison M."/>
            <person name="Strong C."/>
            <person name="Farmer C."/>
            <person name="Delahaunty K."/>
            <person name="Markovic C."/>
            <person name="Hall O."/>
            <person name="Minx P."/>
            <person name="Tomlinson C."/>
            <person name="Mitreva M."/>
            <person name="Nelson J."/>
            <person name="Hou S."/>
            <person name="Wollam A."/>
            <person name="Pepin K.H."/>
            <person name="Johnson M."/>
            <person name="Bhonagiri V."/>
            <person name="Nash W.E."/>
            <person name="Warren W."/>
            <person name="Chinwalla A."/>
            <person name="Mardis E.R."/>
            <person name="Wilson R.K."/>
        </authorList>
    </citation>
    <scope>NUCLEOTIDE SEQUENCE [LARGE SCALE GENOMIC DNA]</scope>
    <source>
        <strain evidence="1 2">F0302</strain>
    </source>
</reference>
<sequence>MAQDALNVHVFIVSVPIVQTIQTAAKMKAVSVLKALEVA</sequence>
<organism evidence="1 2">
    <name type="scientific">Segatella oris F0302</name>
    <dbReference type="NCBI Taxonomy" id="649760"/>
    <lineage>
        <taxon>Bacteria</taxon>
        <taxon>Pseudomonadati</taxon>
        <taxon>Bacteroidota</taxon>
        <taxon>Bacteroidia</taxon>
        <taxon>Bacteroidales</taxon>
        <taxon>Prevotellaceae</taxon>
        <taxon>Segatella</taxon>
    </lineage>
</organism>
<dbReference type="EMBL" id="ACUZ02000038">
    <property type="protein sequence ID" value="EFB31333.1"/>
    <property type="molecule type" value="Genomic_DNA"/>
</dbReference>
<gene>
    <name evidence="1" type="ORF">HMPREF0971_02312</name>
</gene>
<dbReference type="STRING" id="649760.HMPREF0971_02312"/>
<comment type="caution">
    <text evidence="1">The sequence shown here is derived from an EMBL/GenBank/DDBJ whole genome shotgun (WGS) entry which is preliminary data.</text>
</comment>
<dbReference type="AlphaFoldDB" id="D1QTI3"/>
<protein>
    <submittedName>
        <fullName evidence="1">Uncharacterized protein</fullName>
    </submittedName>
</protein>